<evidence type="ECO:0000313" key="1">
    <source>
        <dbReference type="EMBL" id="GIQ89537.1"/>
    </source>
</evidence>
<reference evidence="1 3" key="2">
    <citation type="journal article" date="2018" name="PLoS ONE">
        <title>The draft genome of Kipferlia bialata reveals reductive genome evolution in fornicate parasites.</title>
        <authorList>
            <person name="Tanifuji G."/>
            <person name="Takabayashi S."/>
            <person name="Kume K."/>
            <person name="Takagi M."/>
            <person name="Nakayama T."/>
            <person name="Kamikawa R."/>
            <person name="Inagaki Y."/>
            <person name="Hashimoto T."/>
        </authorList>
    </citation>
    <scope>NUCLEOTIDE SEQUENCE [LARGE SCALE GENOMIC DNA]</scope>
    <source>
        <strain evidence="1">NY0173</strain>
    </source>
</reference>
<reference evidence="1" key="1">
    <citation type="submission" date="2016-10" db="EMBL/GenBank/DDBJ databases">
        <authorList>
            <person name="Tanifuji G."/>
            <person name="Kume K."/>
            <person name="Nakayama T."/>
            <person name="Takabayashi S."/>
            <person name="Hashimoto T."/>
        </authorList>
    </citation>
    <scope>NUCLEOTIDE SEQUENCE</scope>
    <source>
        <strain evidence="1">NY0173</strain>
    </source>
</reference>
<dbReference type="EMBL" id="BDIP01006976">
    <property type="protein sequence ID" value="GIQ90992.1"/>
    <property type="molecule type" value="Genomic_DNA"/>
</dbReference>
<dbReference type="OrthoDB" id="124677at2759"/>
<dbReference type="Proteomes" id="UP000265618">
    <property type="component" value="Unassembled WGS sequence"/>
</dbReference>
<name>A0A9K3D6N0_9EUKA</name>
<feature type="non-terminal residue" evidence="1">
    <location>
        <position position="1"/>
    </location>
</feature>
<accession>A0A9K3D6N0</accession>
<dbReference type="AlphaFoldDB" id="A0A9K3D6N0"/>
<evidence type="ECO:0000313" key="3">
    <source>
        <dbReference type="Proteomes" id="UP000265618"/>
    </source>
</evidence>
<dbReference type="EMBL" id="BDIP01005149">
    <property type="protein sequence ID" value="GIQ89537.1"/>
    <property type="molecule type" value="Genomic_DNA"/>
</dbReference>
<organism evidence="1 3">
    <name type="scientific">Kipferlia bialata</name>
    <dbReference type="NCBI Taxonomy" id="797122"/>
    <lineage>
        <taxon>Eukaryota</taxon>
        <taxon>Metamonada</taxon>
        <taxon>Carpediemonas-like organisms</taxon>
        <taxon>Kipferlia</taxon>
    </lineage>
</organism>
<comment type="caution">
    <text evidence="1">The sequence shown here is derived from an EMBL/GenBank/DDBJ whole genome shotgun (WGS) entry which is preliminary data.</text>
</comment>
<proteinExistence type="predicted"/>
<keyword evidence="3" id="KW-1185">Reference proteome</keyword>
<protein>
    <submittedName>
        <fullName evidence="1">Uncharacterized protein</fullName>
    </submittedName>
</protein>
<sequence length="83" mass="9046">ALGRICVRDKATGRRLPRVYVKALCVRKGQTKPAFWKDGYTDLLGVFDYATVSAYSMSEASEFLLYVDGGSRGAVSLTAKPPV</sequence>
<gene>
    <name evidence="1" type="ORF">KIPB_012031</name>
    <name evidence="2" type="ORF">KIPB_014022</name>
</gene>
<evidence type="ECO:0000313" key="2">
    <source>
        <dbReference type="EMBL" id="GIQ90992.1"/>
    </source>
</evidence>